<dbReference type="NCBIfam" id="TIGR00730">
    <property type="entry name" value="Rossman fold protein, TIGR00730 family"/>
    <property type="match status" value="1"/>
</dbReference>
<evidence type="ECO:0000313" key="6">
    <source>
        <dbReference type="Proteomes" id="UP000539710"/>
    </source>
</evidence>
<evidence type="ECO:0000313" key="3">
    <source>
        <dbReference type="EMBL" id="MBA5246940.1"/>
    </source>
</evidence>
<organism evidence="4 5">
    <name type="scientific">Marnyiella aurantia</name>
    <dbReference type="NCBI Taxonomy" id="2758037"/>
    <lineage>
        <taxon>Bacteria</taxon>
        <taxon>Pseudomonadati</taxon>
        <taxon>Bacteroidota</taxon>
        <taxon>Flavobacteriia</taxon>
        <taxon>Flavobacteriales</taxon>
        <taxon>Weeksellaceae</taxon>
        <taxon>Marnyiella</taxon>
    </lineage>
</organism>
<dbReference type="SUPFAM" id="SSF102405">
    <property type="entry name" value="MCP/YpsA-like"/>
    <property type="match status" value="1"/>
</dbReference>
<gene>
    <name evidence="4" type="ORF">H1R16_08295</name>
    <name evidence="3" type="ORF">H2507_07145</name>
</gene>
<name>A0A7D7LQJ1_9FLAO</name>
<reference evidence="4 5" key="1">
    <citation type="submission" date="2020-07" db="EMBL/GenBank/DDBJ databases">
        <title>Chryseobacterium sp.cx-624.</title>
        <authorList>
            <person name="Yang C."/>
        </authorList>
    </citation>
    <scope>NUCLEOTIDE SEQUENCE [LARGE SCALE GENOMIC DNA]</scope>
    <source>
        <strain evidence="4">Cx-624</strain>
        <strain evidence="5">cx-624</strain>
    </source>
</reference>
<dbReference type="GO" id="GO:0008714">
    <property type="term" value="F:AMP nucleosidase activity"/>
    <property type="evidence" value="ECO:0007669"/>
    <property type="project" value="UniProtKB-EC"/>
</dbReference>
<dbReference type="Gene3D" id="3.40.50.450">
    <property type="match status" value="1"/>
</dbReference>
<reference evidence="3" key="3">
    <citation type="submission" date="2020-07" db="EMBL/GenBank/DDBJ databases">
        <authorList>
            <person name="Yang C."/>
        </authorList>
    </citation>
    <scope>NUCLEOTIDE SEQUENCE</scope>
    <source>
        <strain evidence="3">Cx-624</strain>
    </source>
</reference>
<dbReference type="PANTHER" id="PTHR43393:SF3">
    <property type="entry name" value="LYSINE DECARBOXYLASE-LIKE PROTEIN"/>
    <property type="match status" value="1"/>
</dbReference>
<dbReference type="EMBL" id="JACEUX010000002">
    <property type="protein sequence ID" value="MBA5246940.1"/>
    <property type="molecule type" value="Genomic_DNA"/>
</dbReference>
<dbReference type="GO" id="GO:0005829">
    <property type="term" value="C:cytosol"/>
    <property type="evidence" value="ECO:0007669"/>
    <property type="project" value="TreeGrafter"/>
</dbReference>
<dbReference type="Proteomes" id="UP000515349">
    <property type="component" value="Chromosome"/>
</dbReference>
<comment type="catalytic activity">
    <reaction evidence="1">
        <text>AMP + H2O = D-ribose 5-phosphate + adenine</text>
        <dbReference type="Rhea" id="RHEA:20129"/>
        <dbReference type="ChEBI" id="CHEBI:15377"/>
        <dbReference type="ChEBI" id="CHEBI:16708"/>
        <dbReference type="ChEBI" id="CHEBI:78346"/>
        <dbReference type="ChEBI" id="CHEBI:456215"/>
        <dbReference type="EC" id="3.2.2.4"/>
    </reaction>
</comment>
<sequence length="252" mass="28264">MSKIKRGKGLTKIMTGPKDELDQRVQSHFREKTWDESIGKDSWMVFKIMAELVDGYDKLAKIGPCVSIFGSARLKEGDKYYDLATEIAEKITGIGFGIITGGGPGIMEAGNKGARQAEGKSIGLNIDLPFEQHFNPYIDKNYSIDFNYFFVRKVMFVKYSQGFIVMPGGFGTLDELSEALTLIQTAKIARFPVILVGSEFWSGLLDWFKQTLLKDGMISEEDLNLYRVVDTADEAVAHIKAFYDKYTIGVNF</sequence>
<evidence type="ECO:0000313" key="5">
    <source>
        <dbReference type="Proteomes" id="UP000515349"/>
    </source>
</evidence>
<dbReference type="EC" id="3.2.2.n1" evidence="2"/>
<dbReference type="Proteomes" id="UP000539710">
    <property type="component" value="Unassembled WGS sequence"/>
</dbReference>
<proteinExistence type="inferred from homology"/>
<reference evidence="6" key="2">
    <citation type="submission" date="2020-07" db="EMBL/GenBank/DDBJ databases">
        <title>Flavobacterium sp. xlx-214.</title>
        <authorList>
            <person name="Yang C."/>
        </authorList>
    </citation>
    <scope>NUCLEOTIDE SEQUENCE [LARGE SCALE GENOMIC DNA]</scope>
    <source>
        <strain evidence="6">CX-624</strain>
    </source>
</reference>
<protein>
    <recommendedName>
        <fullName evidence="2">Cytokinin riboside 5'-monophosphate phosphoribohydrolase</fullName>
        <ecNumber evidence="2">3.2.2.n1</ecNumber>
    </recommendedName>
</protein>
<keyword evidence="2" id="KW-0378">Hydrolase</keyword>
<keyword evidence="2" id="KW-0203">Cytokinin biosynthesis</keyword>
<dbReference type="GO" id="GO:0009691">
    <property type="term" value="P:cytokinin biosynthetic process"/>
    <property type="evidence" value="ECO:0007669"/>
    <property type="project" value="UniProtKB-UniRule"/>
</dbReference>
<dbReference type="FunFam" id="3.40.50.450:FF:000011">
    <property type="entry name" value="TIGR00730 family Rossman fold protein"/>
    <property type="match status" value="1"/>
</dbReference>
<dbReference type="EMBL" id="CP059472">
    <property type="protein sequence ID" value="QMS97718.1"/>
    <property type="molecule type" value="Genomic_DNA"/>
</dbReference>
<accession>A0A7D7LQJ1</accession>
<dbReference type="PANTHER" id="PTHR43393">
    <property type="entry name" value="CYTOKININ RIBOSIDE 5'-MONOPHOSPHATE PHOSPHORIBOHYDROLASE"/>
    <property type="match status" value="1"/>
</dbReference>
<dbReference type="InterPro" id="IPR005269">
    <property type="entry name" value="LOG"/>
</dbReference>
<dbReference type="KEGG" id="cbau:H1R16_08295"/>
<evidence type="ECO:0000256" key="1">
    <source>
        <dbReference type="ARBA" id="ARBA00000274"/>
    </source>
</evidence>
<keyword evidence="6" id="KW-1185">Reference proteome</keyword>
<evidence type="ECO:0000313" key="4">
    <source>
        <dbReference type="EMBL" id="QMS97718.1"/>
    </source>
</evidence>
<comment type="similarity">
    <text evidence="2">Belongs to the LOG family.</text>
</comment>
<dbReference type="InterPro" id="IPR031100">
    <property type="entry name" value="LOG_fam"/>
</dbReference>
<dbReference type="AlphaFoldDB" id="A0A7D7LQJ1"/>
<dbReference type="InterPro" id="IPR052341">
    <property type="entry name" value="LOG_family_nucleotidases"/>
</dbReference>
<evidence type="ECO:0000256" key="2">
    <source>
        <dbReference type="RuleBase" id="RU363015"/>
    </source>
</evidence>
<dbReference type="Pfam" id="PF03641">
    <property type="entry name" value="Lysine_decarbox"/>
    <property type="match status" value="1"/>
</dbReference>